<dbReference type="AlphaFoldDB" id="A0A6J3KQJ8"/>
<dbReference type="RefSeq" id="XP_033355583.1">
    <property type="nucleotide sequence ID" value="XM_033499692.1"/>
</dbReference>
<reference evidence="3" key="1">
    <citation type="submission" date="2025-08" db="UniProtKB">
        <authorList>
            <consortium name="RefSeq"/>
        </authorList>
    </citation>
    <scope>IDENTIFICATION</scope>
    <source>
        <tissue evidence="3">Muscle</tissue>
    </source>
</reference>
<evidence type="ECO:0000313" key="2">
    <source>
        <dbReference type="Proteomes" id="UP000504631"/>
    </source>
</evidence>
<evidence type="ECO:0000256" key="1">
    <source>
        <dbReference type="SAM" id="MobiDB-lite"/>
    </source>
</evidence>
<dbReference type="GeneID" id="117236596"/>
<dbReference type="Proteomes" id="UP000504631">
    <property type="component" value="Unplaced"/>
</dbReference>
<feature type="region of interest" description="Disordered" evidence="1">
    <location>
        <begin position="1"/>
        <end position="62"/>
    </location>
</feature>
<sequence>MSNRKMENLFLSESNSSEKESFYEAYTNSDSSDEEEIKFPRNKNINRITSSDSDSDIDKCNRSDTEYNEYTVDEILQKLVIEEERTTDGTEESTIQFDEWNEFSGRQKSFPFPKTDGLIGQLPSDVNPYDVFELFVDDEIINLLVSENCNKEGCKY</sequence>
<evidence type="ECO:0000313" key="3">
    <source>
        <dbReference type="RefSeq" id="XP_033355583.1"/>
    </source>
</evidence>
<organism evidence="2 3">
    <name type="scientific">Bombus vosnesenskii</name>
    <dbReference type="NCBI Taxonomy" id="207650"/>
    <lineage>
        <taxon>Eukaryota</taxon>
        <taxon>Metazoa</taxon>
        <taxon>Ecdysozoa</taxon>
        <taxon>Arthropoda</taxon>
        <taxon>Hexapoda</taxon>
        <taxon>Insecta</taxon>
        <taxon>Pterygota</taxon>
        <taxon>Neoptera</taxon>
        <taxon>Endopterygota</taxon>
        <taxon>Hymenoptera</taxon>
        <taxon>Apocrita</taxon>
        <taxon>Aculeata</taxon>
        <taxon>Apoidea</taxon>
        <taxon>Anthophila</taxon>
        <taxon>Apidae</taxon>
        <taxon>Bombus</taxon>
        <taxon>Pyrobombus</taxon>
    </lineage>
</organism>
<gene>
    <name evidence="3" type="primary">LOC117236596</name>
</gene>
<keyword evidence="2" id="KW-1185">Reference proteome</keyword>
<accession>A0A6J3KQJ8</accession>
<dbReference type="KEGG" id="bvk:117236596"/>
<name>A0A6J3KQJ8_9HYME</name>
<protein>
    <submittedName>
        <fullName evidence="3">Uncharacterized protein LOC117236596</fullName>
    </submittedName>
</protein>
<proteinExistence type="predicted"/>